<feature type="domain" description="HTH araC/xylS-type" evidence="15">
    <location>
        <begin position="1372"/>
        <end position="1471"/>
    </location>
</feature>
<dbReference type="InterPro" id="IPR003594">
    <property type="entry name" value="HATPase_dom"/>
</dbReference>
<keyword evidence="5" id="KW-0547">Nucleotide-binding</keyword>
<evidence type="ECO:0000256" key="1">
    <source>
        <dbReference type="ARBA" id="ARBA00000085"/>
    </source>
</evidence>
<dbReference type="CDD" id="cd00075">
    <property type="entry name" value="HATPase"/>
    <property type="match status" value="1"/>
</dbReference>
<dbReference type="PRINTS" id="PR00344">
    <property type="entry name" value="BCTRLSENSOR"/>
</dbReference>
<evidence type="ECO:0000256" key="13">
    <source>
        <dbReference type="SAM" id="Phobius"/>
    </source>
</evidence>
<dbReference type="SUPFAM" id="SSF46689">
    <property type="entry name" value="Homeodomain-like"/>
    <property type="match status" value="1"/>
</dbReference>
<evidence type="ECO:0000259" key="15">
    <source>
        <dbReference type="PROSITE" id="PS01124"/>
    </source>
</evidence>
<dbReference type="SMART" id="SM00448">
    <property type="entry name" value="REC"/>
    <property type="match status" value="1"/>
</dbReference>
<dbReference type="PANTHER" id="PTHR43547:SF2">
    <property type="entry name" value="HYBRID SIGNAL TRANSDUCTION HISTIDINE KINASE C"/>
    <property type="match status" value="1"/>
</dbReference>
<dbReference type="InterPro" id="IPR003661">
    <property type="entry name" value="HisK_dim/P_dom"/>
</dbReference>
<protein>
    <recommendedName>
        <fullName evidence="2">histidine kinase</fullName>
        <ecNumber evidence="2">2.7.13.3</ecNumber>
    </recommendedName>
</protein>
<dbReference type="RefSeq" id="WP_087319029.1">
    <property type="nucleotide sequence ID" value="NZ_JAHOJA010000070.1"/>
</dbReference>
<dbReference type="FunFam" id="1.10.287.130:FF:000045">
    <property type="entry name" value="Two-component system sensor histidine kinase/response regulator"/>
    <property type="match status" value="1"/>
</dbReference>
<dbReference type="EMBL" id="NFLW01000062">
    <property type="protein sequence ID" value="OUQ62357.1"/>
    <property type="molecule type" value="Genomic_DNA"/>
</dbReference>
<comment type="catalytic activity">
    <reaction evidence="1">
        <text>ATP + protein L-histidine = ADP + protein N-phospho-L-histidine.</text>
        <dbReference type="EC" id="2.7.13.3"/>
    </reaction>
</comment>
<evidence type="ECO:0000256" key="14">
    <source>
        <dbReference type="SAM" id="SignalP"/>
    </source>
</evidence>
<comment type="caution">
    <text evidence="18">The sequence shown here is derived from an EMBL/GenBank/DDBJ whole genome shotgun (WGS) entry which is preliminary data.</text>
</comment>
<dbReference type="InterPro" id="IPR013783">
    <property type="entry name" value="Ig-like_fold"/>
</dbReference>
<dbReference type="SMART" id="SM00388">
    <property type="entry name" value="HisKA"/>
    <property type="match status" value="1"/>
</dbReference>
<dbReference type="Gene3D" id="1.10.10.60">
    <property type="entry name" value="Homeodomain-like"/>
    <property type="match status" value="1"/>
</dbReference>
<dbReference type="InterPro" id="IPR011110">
    <property type="entry name" value="Reg_prop"/>
</dbReference>
<keyword evidence="4" id="KW-0808">Transferase</keyword>
<dbReference type="InterPro" id="IPR011006">
    <property type="entry name" value="CheY-like_superfamily"/>
</dbReference>
<name>A0A1Y4UX07_9BACE</name>
<feature type="domain" description="Response regulatory" evidence="17">
    <location>
        <begin position="1219"/>
        <end position="1334"/>
    </location>
</feature>
<evidence type="ECO:0000256" key="6">
    <source>
        <dbReference type="ARBA" id="ARBA00022777"/>
    </source>
</evidence>
<evidence type="ECO:0000259" key="16">
    <source>
        <dbReference type="PROSITE" id="PS50109"/>
    </source>
</evidence>
<keyword evidence="10" id="KW-0238">DNA-binding</keyword>
<evidence type="ECO:0000256" key="11">
    <source>
        <dbReference type="ARBA" id="ARBA00023163"/>
    </source>
</evidence>
<keyword evidence="9" id="KW-0805">Transcription regulation</keyword>
<dbReference type="SUPFAM" id="SSF52172">
    <property type="entry name" value="CheY-like"/>
    <property type="match status" value="1"/>
</dbReference>
<keyword evidence="11" id="KW-0804">Transcription</keyword>
<feature type="chain" id="PRO_5012599212" description="histidine kinase" evidence="14">
    <location>
        <begin position="21"/>
        <end position="1477"/>
    </location>
</feature>
<dbReference type="EC" id="2.7.13.3" evidence="2"/>
<dbReference type="GO" id="GO:0043565">
    <property type="term" value="F:sequence-specific DNA binding"/>
    <property type="evidence" value="ECO:0007669"/>
    <property type="project" value="InterPro"/>
</dbReference>
<evidence type="ECO:0000256" key="8">
    <source>
        <dbReference type="ARBA" id="ARBA00023012"/>
    </source>
</evidence>
<evidence type="ECO:0000256" key="5">
    <source>
        <dbReference type="ARBA" id="ARBA00022741"/>
    </source>
</evidence>
<dbReference type="Gene3D" id="2.130.10.10">
    <property type="entry name" value="YVTN repeat-like/Quinoprotein amine dehydrogenase"/>
    <property type="match status" value="3"/>
</dbReference>
<dbReference type="Pfam" id="PF07494">
    <property type="entry name" value="Reg_prop"/>
    <property type="match status" value="5"/>
</dbReference>
<dbReference type="SUPFAM" id="SSF55874">
    <property type="entry name" value="ATPase domain of HSP90 chaperone/DNA topoisomerase II/histidine kinase"/>
    <property type="match status" value="1"/>
</dbReference>
<dbReference type="SUPFAM" id="SSF50998">
    <property type="entry name" value="Quinoprotein alcohol dehydrogenase-like"/>
    <property type="match status" value="1"/>
</dbReference>
<dbReference type="InterPro" id="IPR036890">
    <property type="entry name" value="HATPase_C_sf"/>
</dbReference>
<keyword evidence="6 18" id="KW-0418">Kinase</keyword>
<keyword evidence="13" id="KW-0472">Membrane</keyword>
<dbReference type="PROSITE" id="PS01124">
    <property type="entry name" value="HTH_ARAC_FAMILY_2"/>
    <property type="match status" value="1"/>
</dbReference>
<keyword evidence="13" id="KW-0812">Transmembrane</keyword>
<evidence type="ECO:0000259" key="17">
    <source>
        <dbReference type="PROSITE" id="PS50110"/>
    </source>
</evidence>
<evidence type="ECO:0000256" key="4">
    <source>
        <dbReference type="ARBA" id="ARBA00022679"/>
    </source>
</evidence>
<keyword evidence="8" id="KW-0902">Two-component regulatory system</keyword>
<dbReference type="SUPFAM" id="SSF47384">
    <property type="entry name" value="Homodimeric domain of signal transducing histidine kinase"/>
    <property type="match status" value="1"/>
</dbReference>
<dbReference type="Pfam" id="PF07495">
    <property type="entry name" value="Y_Y_Y"/>
    <property type="match status" value="1"/>
</dbReference>
<gene>
    <name evidence="18" type="ORF">B5E52_21385</name>
</gene>
<dbReference type="InterPro" id="IPR011123">
    <property type="entry name" value="Y_Y_Y"/>
</dbReference>
<proteinExistence type="predicted"/>
<dbReference type="InterPro" id="IPR018060">
    <property type="entry name" value="HTH_AraC"/>
</dbReference>
<dbReference type="Pfam" id="PF02518">
    <property type="entry name" value="HATPase_c"/>
    <property type="match status" value="1"/>
</dbReference>
<dbReference type="Pfam" id="PF12833">
    <property type="entry name" value="HTH_18"/>
    <property type="match status" value="1"/>
</dbReference>
<evidence type="ECO:0000256" key="10">
    <source>
        <dbReference type="ARBA" id="ARBA00023125"/>
    </source>
</evidence>
<dbReference type="Pfam" id="PF00512">
    <property type="entry name" value="HisKA"/>
    <property type="match status" value="1"/>
</dbReference>
<dbReference type="InterPro" id="IPR015943">
    <property type="entry name" value="WD40/YVTN_repeat-like_dom_sf"/>
</dbReference>
<evidence type="ECO:0000256" key="9">
    <source>
        <dbReference type="ARBA" id="ARBA00023015"/>
    </source>
</evidence>
<feature type="transmembrane region" description="Helical" evidence="13">
    <location>
        <begin position="900"/>
        <end position="922"/>
    </location>
</feature>
<accession>A0A1Y4UX07</accession>
<feature type="signal peptide" evidence="14">
    <location>
        <begin position="1"/>
        <end position="20"/>
    </location>
</feature>
<evidence type="ECO:0000256" key="12">
    <source>
        <dbReference type="PROSITE-ProRule" id="PRU00169"/>
    </source>
</evidence>
<dbReference type="InterPro" id="IPR036097">
    <property type="entry name" value="HisK_dim/P_sf"/>
</dbReference>
<keyword evidence="7" id="KW-0067">ATP-binding</keyword>
<dbReference type="Gene3D" id="2.60.40.10">
    <property type="entry name" value="Immunoglobulins"/>
    <property type="match status" value="1"/>
</dbReference>
<dbReference type="PROSITE" id="PS50110">
    <property type="entry name" value="RESPONSE_REGULATORY"/>
    <property type="match status" value="1"/>
</dbReference>
<dbReference type="Gene3D" id="3.30.565.10">
    <property type="entry name" value="Histidine kinase-like ATPase, C-terminal domain"/>
    <property type="match status" value="1"/>
</dbReference>
<dbReference type="FunFam" id="2.60.40.10:FF:000791">
    <property type="entry name" value="Two-component system sensor histidine kinase/response regulator"/>
    <property type="match status" value="1"/>
</dbReference>
<dbReference type="SMART" id="SM00387">
    <property type="entry name" value="HATPase_c"/>
    <property type="match status" value="1"/>
</dbReference>
<dbReference type="GO" id="GO:0000155">
    <property type="term" value="F:phosphorelay sensor kinase activity"/>
    <property type="evidence" value="ECO:0007669"/>
    <property type="project" value="InterPro"/>
</dbReference>
<dbReference type="InterPro" id="IPR011047">
    <property type="entry name" value="Quinoprotein_ADH-like_sf"/>
</dbReference>
<keyword evidence="13" id="KW-1133">Transmembrane helix</keyword>
<evidence type="ECO:0000256" key="3">
    <source>
        <dbReference type="ARBA" id="ARBA00022553"/>
    </source>
</evidence>
<evidence type="ECO:0000313" key="18">
    <source>
        <dbReference type="EMBL" id="OUQ62357.1"/>
    </source>
</evidence>
<dbReference type="SUPFAM" id="SSF63829">
    <property type="entry name" value="Calcium-dependent phosphotriesterase"/>
    <property type="match status" value="2"/>
</dbReference>
<dbReference type="InterPro" id="IPR004358">
    <property type="entry name" value="Sig_transdc_His_kin-like_C"/>
</dbReference>
<dbReference type="InterPro" id="IPR005467">
    <property type="entry name" value="His_kinase_dom"/>
</dbReference>
<evidence type="ECO:0000256" key="2">
    <source>
        <dbReference type="ARBA" id="ARBA00012438"/>
    </source>
</evidence>
<dbReference type="FunFam" id="3.30.565.10:FF:000037">
    <property type="entry name" value="Hybrid sensor histidine kinase/response regulator"/>
    <property type="match status" value="1"/>
</dbReference>
<evidence type="ECO:0000256" key="7">
    <source>
        <dbReference type="ARBA" id="ARBA00022840"/>
    </source>
</evidence>
<organism evidence="18 19">
    <name type="scientific">Bacteroides xylanisolvens</name>
    <dbReference type="NCBI Taxonomy" id="371601"/>
    <lineage>
        <taxon>Bacteria</taxon>
        <taxon>Pseudomonadati</taxon>
        <taxon>Bacteroidota</taxon>
        <taxon>Bacteroidia</taxon>
        <taxon>Bacteroidales</taxon>
        <taxon>Bacteroidaceae</taxon>
        <taxon>Bacteroides</taxon>
    </lineage>
</organism>
<reference evidence="19" key="1">
    <citation type="submission" date="2017-04" db="EMBL/GenBank/DDBJ databases">
        <title>Function of individual gut microbiota members based on whole genome sequencing of pure cultures obtained from chicken caecum.</title>
        <authorList>
            <person name="Medvecky M."/>
            <person name="Cejkova D."/>
            <person name="Polansky O."/>
            <person name="Karasova D."/>
            <person name="Kubasova T."/>
            <person name="Cizek A."/>
            <person name="Rychlik I."/>
        </authorList>
    </citation>
    <scope>NUCLEOTIDE SEQUENCE [LARGE SCALE GENOMIC DNA]</scope>
    <source>
        <strain evidence="19">An109</strain>
    </source>
</reference>
<dbReference type="GO" id="GO:0005524">
    <property type="term" value="F:ATP binding"/>
    <property type="evidence" value="ECO:0007669"/>
    <property type="project" value="UniProtKB-KW"/>
</dbReference>
<sequence>MKKRNILILLLSMIGMYAFAYPNMIVEHYTAERGLPNNIVNCTLKGQDGFIWFGTWYGLCSFDGSKFRSYDNHDGFYSTDIPPRKIQRIVEDKNGFLWIKTIDRKLYLFDKRHESFHAVYDDVKEYSENIQIIKIQTTEDGDVLLLTKDKSLLRAYTDKEGKITMKQLHDSRPNVNVYDMRLKHNIFCETAEFINWIGMDYQILSLRKGEALKDKPADFIQKKVSANPDQFTCASYNSKFLWLGDKKGHIYSIDPQNGVVNRYEIPEIKQPVSNLLVTESGLMYITTNEGAYEYNIGYKQLTKLPFTIPEKDNGIIFYDKYDKVWFQEGNQALTYYDPLNRSHHRFTFPNQNAIGNFEMQDAGEQGMFFMTPGGEILLFDREKLEMTRINQLKPFSDDLPNQLFFHLLLDKDGILWLASTSSGVYRLNFPKKQFQLLTEVSPSPVVPERSTSWNQGIRALFQAQNGDIWVGTRWQALYRLDRNGQVKQIFSDKNYLLGAVYHIMEDKDGNLWFSTKGNGLVKAEPDMNSPHGLRFTRYINDPKNPNSISNNDVYFTYQDSQGRIWVGLLGGGLNLISEENGAITFIHKYNGLKQYPAYGLYMEVRTMTEDEDGRIWVGTMDGLMSFDGHFTTPEQIQFETYRQVSENSNVADNDIYVLYKDTDSQIWVSVFGGGLNKLVRYDKEKREPIFKSYGIREGMNNDVVKSIVEDKNGNLWFTTEIGLSCFNKATEQFRNYDKYDGFLNVELEEGSALRTLNGDLWIGTRQGILTFSPDKLETLHTNYDTRIVDFKVSNRDLRSFRECPILKESITYAKAIELNYNQSMFTIEFAALNFYNQNRVSYRYILEGYEKEWHYNGKNRIASYTNVPPGDYTFRVETVDEANPELVSNCTLAITILPPWWLSWWATLIYVILGLAALYFSLRLAFFMLKMKNDIYIEQKVSEMKIKFFTNISHELRTPLTLIKGPIQELREREKLSPKGLQYVDLMEKNTNQMLQLVNQILDFRKIQNGKMRLHVSLIDFNEMIASFQKEFRVLSEENEISFTFQLPDEPIMVWADKEKMSIVIRNIISNAFKFTHSGGSIYITTGLTDDGKRCYVRVEDNGVGIPQNKLTEIFERFSQGENAKNSYYQGTGIGLALSKEIVNLHHGQIRAESPEGQGAVFIVELLMDKEHYRPSEVDFYVGDTETAPIAVEQDPVANAISEDGTEEEEPEIDASLPTLLLVEDNKDLCQLIKLQLEDKFNIHIANNGVEGLKKIHLYHPDIVVTDQMMPEMDGLEMLQSIRKDFQISHIPVIILTAKNDEGAKTKAITLGANAYITKPFSKEYLLARIDQLLAERKLFRERIRQQMENQTTTEEDSYEQFLVKKDVQFLEKIHQVIEENMDDSDFNIDTIASGIGLSRSAFFKKLKSLTGLAPVDLVKEIRLNKSIELIKNTDLSVSEIAFAVGFKDSGYYSKCFRKKYNQSPREYMNEWRKGER</sequence>
<keyword evidence="3 12" id="KW-0597">Phosphoprotein</keyword>
<evidence type="ECO:0000313" key="19">
    <source>
        <dbReference type="Proteomes" id="UP000196036"/>
    </source>
</evidence>
<dbReference type="GO" id="GO:0003700">
    <property type="term" value="F:DNA-binding transcription factor activity"/>
    <property type="evidence" value="ECO:0007669"/>
    <property type="project" value="InterPro"/>
</dbReference>
<dbReference type="CDD" id="cd17574">
    <property type="entry name" value="REC_OmpR"/>
    <property type="match status" value="1"/>
</dbReference>
<dbReference type="Gene3D" id="3.40.50.2300">
    <property type="match status" value="1"/>
</dbReference>
<dbReference type="InterPro" id="IPR009057">
    <property type="entry name" value="Homeodomain-like_sf"/>
</dbReference>
<feature type="domain" description="Histidine kinase" evidence="16">
    <location>
        <begin position="951"/>
        <end position="1170"/>
    </location>
</feature>
<keyword evidence="14" id="KW-0732">Signal</keyword>
<dbReference type="PROSITE" id="PS00041">
    <property type="entry name" value="HTH_ARAC_FAMILY_1"/>
    <property type="match status" value="1"/>
</dbReference>
<dbReference type="Gene3D" id="1.10.287.130">
    <property type="match status" value="1"/>
</dbReference>
<dbReference type="PROSITE" id="PS50109">
    <property type="entry name" value="HIS_KIN"/>
    <property type="match status" value="1"/>
</dbReference>
<feature type="modified residue" description="4-aspartylphosphate" evidence="12">
    <location>
        <position position="1267"/>
    </location>
</feature>
<dbReference type="InterPro" id="IPR018062">
    <property type="entry name" value="HTH_AraC-typ_CS"/>
</dbReference>
<dbReference type="CDD" id="cd00082">
    <property type="entry name" value="HisKA"/>
    <property type="match status" value="1"/>
</dbReference>
<dbReference type="InterPro" id="IPR001789">
    <property type="entry name" value="Sig_transdc_resp-reg_receiver"/>
</dbReference>
<dbReference type="Pfam" id="PF00072">
    <property type="entry name" value="Response_reg"/>
    <property type="match status" value="1"/>
</dbReference>
<dbReference type="PANTHER" id="PTHR43547">
    <property type="entry name" value="TWO-COMPONENT HISTIDINE KINASE"/>
    <property type="match status" value="1"/>
</dbReference>
<dbReference type="Proteomes" id="UP000196036">
    <property type="component" value="Unassembled WGS sequence"/>
</dbReference>
<dbReference type="SMART" id="SM00342">
    <property type="entry name" value="HTH_ARAC"/>
    <property type="match status" value="1"/>
</dbReference>